<dbReference type="Pfam" id="PF00083">
    <property type="entry name" value="Sugar_tr"/>
    <property type="match status" value="1"/>
</dbReference>
<dbReference type="KEGG" id="lak:106180518"/>
<feature type="transmembrane region" description="Helical" evidence="5">
    <location>
        <begin position="420"/>
        <end position="439"/>
    </location>
</feature>
<dbReference type="AlphaFoldDB" id="A0A1S3KBH2"/>
<dbReference type="RefSeq" id="XP_013419980.1">
    <property type="nucleotide sequence ID" value="XM_013564526.1"/>
</dbReference>
<evidence type="ECO:0000256" key="3">
    <source>
        <dbReference type="ARBA" id="ARBA00022989"/>
    </source>
</evidence>
<feature type="transmembrane region" description="Helical" evidence="5">
    <location>
        <begin position="356"/>
        <end position="381"/>
    </location>
</feature>
<dbReference type="InterPro" id="IPR005828">
    <property type="entry name" value="MFS_sugar_transport-like"/>
</dbReference>
<feature type="transmembrane region" description="Helical" evidence="5">
    <location>
        <begin position="333"/>
        <end position="350"/>
    </location>
</feature>
<keyword evidence="3 5" id="KW-1133">Transmembrane helix</keyword>
<protein>
    <submittedName>
        <fullName evidence="7">Organic cation transporter protein-like</fullName>
    </submittedName>
</protein>
<evidence type="ECO:0000313" key="7">
    <source>
        <dbReference type="RefSeq" id="XP_013419980.1"/>
    </source>
</evidence>
<accession>A0A1S3KBH2</accession>
<dbReference type="GO" id="GO:0016020">
    <property type="term" value="C:membrane"/>
    <property type="evidence" value="ECO:0007669"/>
    <property type="project" value="UniProtKB-SubCell"/>
</dbReference>
<feature type="transmembrane region" description="Helical" evidence="5">
    <location>
        <begin position="127"/>
        <end position="150"/>
    </location>
</feature>
<evidence type="ECO:0000313" key="6">
    <source>
        <dbReference type="Proteomes" id="UP000085678"/>
    </source>
</evidence>
<keyword evidence="2 5" id="KW-0812">Transmembrane</keyword>
<dbReference type="Gene3D" id="1.20.1250.20">
    <property type="entry name" value="MFS general substrate transporter like domains"/>
    <property type="match status" value="1"/>
</dbReference>
<dbReference type="GO" id="GO:0022857">
    <property type="term" value="F:transmembrane transporter activity"/>
    <property type="evidence" value="ECO:0007669"/>
    <property type="project" value="InterPro"/>
</dbReference>
<feature type="transmembrane region" description="Helical" evidence="5">
    <location>
        <begin position="393"/>
        <end position="414"/>
    </location>
</feature>
<dbReference type="GeneID" id="106180518"/>
<name>A0A1S3KBH2_LINAN</name>
<organism evidence="6 7">
    <name type="scientific">Lingula anatina</name>
    <name type="common">Brachiopod</name>
    <name type="synonym">Lingula unguis</name>
    <dbReference type="NCBI Taxonomy" id="7574"/>
    <lineage>
        <taxon>Eukaryota</taxon>
        <taxon>Metazoa</taxon>
        <taxon>Spiralia</taxon>
        <taxon>Lophotrochozoa</taxon>
        <taxon>Brachiopoda</taxon>
        <taxon>Linguliformea</taxon>
        <taxon>Lingulata</taxon>
        <taxon>Lingulida</taxon>
        <taxon>Linguloidea</taxon>
        <taxon>Lingulidae</taxon>
        <taxon>Lingula</taxon>
    </lineage>
</organism>
<evidence type="ECO:0000256" key="4">
    <source>
        <dbReference type="ARBA" id="ARBA00023136"/>
    </source>
</evidence>
<dbReference type="Proteomes" id="UP000085678">
    <property type="component" value="Unplaced"/>
</dbReference>
<feature type="transmembrane region" description="Helical" evidence="5">
    <location>
        <begin position="189"/>
        <end position="207"/>
    </location>
</feature>
<evidence type="ECO:0000256" key="1">
    <source>
        <dbReference type="ARBA" id="ARBA00004141"/>
    </source>
</evidence>
<reference evidence="7" key="1">
    <citation type="submission" date="2025-08" db="UniProtKB">
        <authorList>
            <consortium name="RefSeq"/>
        </authorList>
    </citation>
    <scope>IDENTIFICATION</scope>
    <source>
        <tissue evidence="7">Gonads</tissue>
    </source>
</reference>
<feature type="transmembrane region" description="Helical" evidence="5">
    <location>
        <begin position="162"/>
        <end position="183"/>
    </location>
</feature>
<sequence length="486" mass="54044">MNFDDLLKILGELGTYQRQRYVLLCIVAVYSVTSTVGIVFYGIEPNHHCKIPSAYVDVVTSKYGNVSQEDLLNLTIPYTDKEGVITRLVHQVQHRVQKGECTALASMSRPSCQSLILVVRMHGKSVLAIQFSFLGNYYLCFSPAGCLTALELVGVSRRRIPAMGKGIFFGLGHVVMAAEAYFVRNWRHLALVANTPGVLFVCFWWFFPESVRWLLARGRHEEAEVIIKRVAKVNKAKLEQETVDRLFKEGEEDHRGATYTHIELFRTWRRAFITSIMALIWMVNMMCYYGLTLNAKGLGGSLYLSFALLGAADIPGLLAAAFCIDKLGRRKTIFGTICLGGSLCIASGLIPTSMFYLTIACAALGKMLITLSKAVLSMFLVESYPTVIRHMGLSFCSSVARLGAVITPQILFLGRVYRPLPFIIWGALAICTGFLILLVPETLNKPLLQTVEEWDVVLDRKILGCTSKKDGNEARDTTTTGESSYL</sequence>
<proteinExistence type="predicted"/>
<keyword evidence="4 5" id="KW-0472">Membrane</keyword>
<feature type="transmembrane region" description="Helical" evidence="5">
    <location>
        <begin position="271"/>
        <end position="291"/>
    </location>
</feature>
<dbReference type="InParanoid" id="A0A1S3KBH2"/>
<dbReference type="SUPFAM" id="SSF103473">
    <property type="entry name" value="MFS general substrate transporter"/>
    <property type="match status" value="1"/>
</dbReference>
<dbReference type="PANTHER" id="PTHR24064">
    <property type="entry name" value="SOLUTE CARRIER FAMILY 22 MEMBER"/>
    <property type="match status" value="1"/>
</dbReference>
<feature type="transmembrane region" description="Helical" evidence="5">
    <location>
        <begin position="303"/>
        <end position="324"/>
    </location>
</feature>
<feature type="transmembrane region" description="Helical" evidence="5">
    <location>
        <begin position="21"/>
        <end position="43"/>
    </location>
</feature>
<dbReference type="InterPro" id="IPR036259">
    <property type="entry name" value="MFS_trans_sf"/>
</dbReference>
<comment type="subcellular location">
    <subcellularLocation>
        <location evidence="1">Membrane</location>
        <topology evidence="1">Multi-pass membrane protein</topology>
    </subcellularLocation>
</comment>
<evidence type="ECO:0000256" key="2">
    <source>
        <dbReference type="ARBA" id="ARBA00022692"/>
    </source>
</evidence>
<evidence type="ECO:0000256" key="5">
    <source>
        <dbReference type="SAM" id="Phobius"/>
    </source>
</evidence>
<keyword evidence="6" id="KW-1185">Reference proteome</keyword>
<dbReference type="OrthoDB" id="5141738at2759"/>
<gene>
    <name evidence="7" type="primary">LOC106180518</name>
</gene>